<evidence type="ECO:0000256" key="3">
    <source>
        <dbReference type="SAM" id="MobiDB-lite"/>
    </source>
</evidence>
<dbReference type="Gene3D" id="3.80.10.10">
    <property type="entry name" value="Ribonuclease Inhibitor"/>
    <property type="match status" value="2"/>
</dbReference>
<dbReference type="PANTHER" id="PTHR46652">
    <property type="entry name" value="LEUCINE-RICH REPEAT AND IQ DOMAIN-CONTAINING PROTEIN 1-RELATED"/>
    <property type="match status" value="1"/>
</dbReference>
<accession>A0A504Y3T3</accession>
<name>A0A504Y3T3_LEIDO</name>
<protein>
    <recommendedName>
        <fullName evidence="6">Leucine Rich repeat family protein</fullName>
    </recommendedName>
</protein>
<dbReference type="Proteomes" id="UP000318447">
    <property type="component" value="Unassembled WGS sequence"/>
</dbReference>
<comment type="caution">
    <text evidence="4">The sequence shown here is derived from an EMBL/GenBank/DDBJ whole genome shotgun (WGS) entry which is preliminary data.</text>
</comment>
<gene>
    <name evidence="4" type="ORF">CGC21_28975</name>
</gene>
<evidence type="ECO:0000313" key="5">
    <source>
        <dbReference type="Proteomes" id="UP000318447"/>
    </source>
</evidence>
<dbReference type="InterPro" id="IPR050836">
    <property type="entry name" value="SDS22/Internalin_LRR"/>
</dbReference>
<evidence type="ECO:0000256" key="2">
    <source>
        <dbReference type="ARBA" id="ARBA00022737"/>
    </source>
</evidence>
<dbReference type="SUPFAM" id="SSF52058">
    <property type="entry name" value="L domain-like"/>
    <property type="match status" value="2"/>
</dbReference>
<feature type="region of interest" description="Disordered" evidence="3">
    <location>
        <begin position="891"/>
        <end position="921"/>
    </location>
</feature>
<evidence type="ECO:0008006" key="6">
    <source>
        <dbReference type="Google" id="ProtNLM"/>
    </source>
</evidence>
<dbReference type="VEuPathDB" id="TriTrypDB:LdBPK_131440.1"/>
<dbReference type="VEuPathDB" id="TriTrypDB:LdCL_290036000"/>
<sequence>MRVKDTVQYSEVVLCEPPQAAMEAVRRLSHPCRDVGEDLPRSVAGRENQRHMPFLTITYIEAPVQLTLFRAGHSGARDLSTVRGGPVLEVVHLCSYRWVKSPSTVDRAVWLLMAAFEGASILYTRQALMADFPICEQVVDFFLLGDSPRLTLADLAWTSSEKHRVSQLHQLRFAFVIKVLDCRGCSAVTDPSHLARSAEVEVACLRDCDESALGPLQSLAGISASERAHQSLLPTETYRISGNKGLQLLDALAYDPLALALCSLSGRASFAVAAVSPSARLYSELLFGAIGNSNPTVDLSGNRVFHTVEYGRVPYDLRQVLYFSGWWLKKSALPLKAKGASAMYTLLAAPADVSSRVEAVELGLKEYYALNPYALQPERVDARVTGEIDNALCTALASPTLHLCSLHVGGCSNTTLQLIWKLPQLTDLSINGMHGAQLSMDRLACACRLKSLSLVGAQFEQLAFFEVCRALVDVNLVYCRDLRSLGPLARAAQLRYLTVSNSDVENIDGLDECVSLESVRFIECERLTSLAPLAGAPRLRTLSATRCALRDIHGLHTCPHLESADFSCCAELLSLAPLSGSPRLKTINAAWSGVEDIQGLHLCPQLETVDFTELKQLRSLTALSGAVRLRVINAMLSGTETVDGLNRCLQLESVNLTDSRRLTSLAPLAGAPRLRILNARGCPVTLIDGLGTCPQLEHVSFQCAKGLTSLLPLAGAAQLRVVDASWTGLQSVDGLDRCSRLECVDFTGCRGVVSLAPLSGSPRLRVIKASESAVNNVDGLNTCPQLERLHVNRCTRLASLAPLAGAPRLHSINACWSGLENVSGLNRCPRLVFLDVSHCRQLRSLAPLSGSPSLRRIEANHSALQHLDDVDISAKVHFDYVWIRLSRRGRNPATASHDDAPTMGGGSKPHMIPKGPITGCA</sequence>
<dbReference type="EMBL" id="RHLC01000014">
    <property type="protein sequence ID" value="TPP52920.1"/>
    <property type="molecule type" value="Genomic_DNA"/>
</dbReference>
<proteinExistence type="predicted"/>
<dbReference type="InterPro" id="IPR032675">
    <property type="entry name" value="LRR_dom_sf"/>
</dbReference>
<dbReference type="PANTHER" id="PTHR46652:SF3">
    <property type="entry name" value="LEUCINE-RICH REPEAT-CONTAINING PROTEIN 9"/>
    <property type="match status" value="1"/>
</dbReference>
<keyword evidence="1" id="KW-0433">Leucine-rich repeat</keyword>
<organism evidence="4 5">
    <name type="scientific">Leishmania donovani</name>
    <dbReference type="NCBI Taxonomy" id="5661"/>
    <lineage>
        <taxon>Eukaryota</taxon>
        <taxon>Discoba</taxon>
        <taxon>Euglenozoa</taxon>
        <taxon>Kinetoplastea</taxon>
        <taxon>Metakinetoplastina</taxon>
        <taxon>Trypanosomatida</taxon>
        <taxon>Trypanosomatidae</taxon>
        <taxon>Leishmaniinae</taxon>
        <taxon>Leishmania</taxon>
    </lineage>
</organism>
<dbReference type="VEuPathDB" id="TriTrypDB:LDHU3_29.4370"/>
<evidence type="ECO:0000256" key="1">
    <source>
        <dbReference type="ARBA" id="ARBA00022614"/>
    </source>
</evidence>
<reference evidence="5" key="1">
    <citation type="submission" date="2019-02" db="EMBL/GenBank/DDBJ databases">
        <title>FDA dAtabase for Regulatory Grade micrObial Sequences (FDA-ARGOS): Supporting development and validation of Infectious Disease Dx tests.</title>
        <authorList>
            <person name="Duncan R."/>
            <person name="Fisher C."/>
            <person name="Tallon L."/>
            <person name="Sadzewicz L."/>
            <person name="Sengamalay N."/>
            <person name="Ott S."/>
            <person name="Godinez A."/>
            <person name="Nagaraj S."/>
            <person name="Vavikolanu K."/>
            <person name="Nadendla S."/>
            <person name="Aluvathingal J."/>
            <person name="Sichtig H."/>
        </authorList>
    </citation>
    <scope>NUCLEOTIDE SEQUENCE [LARGE SCALE GENOMIC DNA]</scope>
    <source>
        <strain evidence="5">FDAARGOS_361</strain>
    </source>
</reference>
<dbReference type="AlphaFoldDB" id="A0A504Y3T3"/>
<evidence type="ECO:0000313" key="4">
    <source>
        <dbReference type="EMBL" id="TPP52920.1"/>
    </source>
</evidence>
<keyword evidence="2" id="KW-0677">Repeat</keyword>